<comment type="similarity">
    <text evidence="2">Belongs to the UPF0382 family.</text>
</comment>
<evidence type="ECO:0000256" key="5">
    <source>
        <dbReference type="ARBA" id="ARBA00023136"/>
    </source>
</evidence>
<feature type="transmembrane region" description="Helical" evidence="6">
    <location>
        <begin position="70"/>
        <end position="93"/>
    </location>
</feature>
<organism evidence="7 8">
    <name type="scientific">Aquisalimonas asiatica</name>
    <dbReference type="NCBI Taxonomy" id="406100"/>
    <lineage>
        <taxon>Bacteria</taxon>
        <taxon>Pseudomonadati</taxon>
        <taxon>Pseudomonadota</taxon>
        <taxon>Gammaproteobacteria</taxon>
        <taxon>Chromatiales</taxon>
        <taxon>Ectothiorhodospiraceae</taxon>
        <taxon>Aquisalimonas</taxon>
    </lineage>
</organism>
<dbReference type="EMBL" id="FOEG01000003">
    <property type="protein sequence ID" value="SEO79869.1"/>
    <property type="molecule type" value="Genomic_DNA"/>
</dbReference>
<evidence type="ECO:0000256" key="1">
    <source>
        <dbReference type="ARBA" id="ARBA00004141"/>
    </source>
</evidence>
<evidence type="ECO:0000313" key="7">
    <source>
        <dbReference type="EMBL" id="SEO79869.1"/>
    </source>
</evidence>
<keyword evidence="3 6" id="KW-0812">Transmembrane</keyword>
<name>A0A1H8SLP0_9GAMM</name>
<dbReference type="STRING" id="406100.SAMN04488052_10375"/>
<dbReference type="RefSeq" id="WP_216110762.1">
    <property type="nucleotide sequence ID" value="NZ_FOEG01000003.1"/>
</dbReference>
<reference evidence="7 8" key="1">
    <citation type="submission" date="2016-10" db="EMBL/GenBank/DDBJ databases">
        <authorList>
            <person name="de Groot N.N."/>
        </authorList>
    </citation>
    <scope>NUCLEOTIDE SEQUENCE [LARGE SCALE GENOMIC DNA]</scope>
    <source>
        <strain evidence="7 8">CGMCC 1.6291</strain>
    </source>
</reference>
<dbReference type="AlphaFoldDB" id="A0A1H8SLP0"/>
<feature type="transmembrane region" description="Helical" evidence="6">
    <location>
        <begin position="46"/>
        <end position="63"/>
    </location>
</feature>
<keyword evidence="5 6" id="KW-0472">Membrane</keyword>
<proteinExistence type="inferred from homology"/>
<dbReference type="PANTHER" id="PTHR43461:SF1">
    <property type="entry name" value="TRANSMEMBRANE PROTEIN 256"/>
    <property type="match status" value="1"/>
</dbReference>
<dbReference type="Proteomes" id="UP000199657">
    <property type="component" value="Unassembled WGS sequence"/>
</dbReference>
<dbReference type="Pfam" id="PF04241">
    <property type="entry name" value="DUF423"/>
    <property type="match status" value="1"/>
</dbReference>
<evidence type="ECO:0000256" key="2">
    <source>
        <dbReference type="ARBA" id="ARBA00009694"/>
    </source>
</evidence>
<protein>
    <submittedName>
        <fullName evidence="7">Uncharacterized membrane protein YgdD, TMEM256/DUF423 family</fullName>
    </submittedName>
</protein>
<evidence type="ECO:0000313" key="8">
    <source>
        <dbReference type="Proteomes" id="UP000199657"/>
    </source>
</evidence>
<dbReference type="GO" id="GO:0005886">
    <property type="term" value="C:plasma membrane"/>
    <property type="evidence" value="ECO:0007669"/>
    <property type="project" value="TreeGrafter"/>
</dbReference>
<keyword evidence="8" id="KW-1185">Reference proteome</keyword>
<feature type="transmembrane region" description="Helical" evidence="6">
    <location>
        <begin position="99"/>
        <end position="118"/>
    </location>
</feature>
<gene>
    <name evidence="7" type="ORF">SAMN04488052_10375</name>
</gene>
<comment type="subcellular location">
    <subcellularLocation>
        <location evidence="1">Membrane</location>
        <topology evidence="1">Multi-pass membrane protein</topology>
    </subcellularLocation>
</comment>
<evidence type="ECO:0000256" key="4">
    <source>
        <dbReference type="ARBA" id="ARBA00022989"/>
    </source>
</evidence>
<evidence type="ECO:0000256" key="6">
    <source>
        <dbReference type="SAM" id="Phobius"/>
    </source>
</evidence>
<keyword evidence="4 6" id="KW-1133">Transmembrane helix</keyword>
<accession>A0A1H8SLP0</accession>
<dbReference type="InterPro" id="IPR006696">
    <property type="entry name" value="DUF423"/>
</dbReference>
<evidence type="ECO:0000256" key="3">
    <source>
        <dbReference type="ARBA" id="ARBA00022692"/>
    </source>
</evidence>
<dbReference type="PANTHER" id="PTHR43461">
    <property type="entry name" value="TRANSMEMBRANE PROTEIN 256"/>
    <property type="match status" value="1"/>
</dbReference>
<sequence>MRLILIVGAVLGLLSVMIGASAEHALRPRVDDEVFRYIMTAIRYHQIGALVVTAIGLALLAPLGDAVRRALAVSGWLFTLGTVLFSFSIYLSALLGMPWLTGITPVGGTTLMIAWAFLIRAGWLGYRHADAPG</sequence>